<feature type="transmembrane region" description="Helical" evidence="6">
    <location>
        <begin position="671"/>
        <end position="693"/>
    </location>
</feature>
<dbReference type="Gene3D" id="3.40.1110.10">
    <property type="entry name" value="Calcium-transporting ATPase, cytoplasmic domain N"/>
    <property type="match status" value="1"/>
</dbReference>
<dbReference type="InterPro" id="IPR001757">
    <property type="entry name" value="P_typ_ATPase"/>
</dbReference>
<dbReference type="SFLD" id="SFLDF00027">
    <property type="entry name" value="p-type_atpase"/>
    <property type="match status" value="1"/>
</dbReference>
<dbReference type="SUPFAM" id="SSF81653">
    <property type="entry name" value="Calcium ATPase, transduction domain A"/>
    <property type="match status" value="1"/>
</dbReference>
<evidence type="ECO:0000259" key="7">
    <source>
        <dbReference type="Pfam" id="PF00122"/>
    </source>
</evidence>
<dbReference type="GO" id="GO:0005886">
    <property type="term" value="C:plasma membrane"/>
    <property type="evidence" value="ECO:0007669"/>
    <property type="project" value="UniProtKB-SubCell"/>
</dbReference>
<feature type="transmembrane region" description="Helical" evidence="6">
    <location>
        <begin position="221"/>
        <end position="241"/>
    </location>
</feature>
<dbReference type="PROSITE" id="PS00154">
    <property type="entry name" value="ATPASE_E1_E2"/>
    <property type="match status" value="1"/>
</dbReference>
<gene>
    <name evidence="8" type="ORF">HMPREF9238_00263</name>
</gene>
<dbReference type="GO" id="GO:0005524">
    <property type="term" value="F:ATP binding"/>
    <property type="evidence" value="ECO:0007669"/>
    <property type="project" value="InterPro"/>
</dbReference>
<feature type="transmembrane region" description="Helical" evidence="6">
    <location>
        <begin position="74"/>
        <end position="92"/>
    </location>
</feature>
<feature type="transmembrane region" description="Helical" evidence="6">
    <location>
        <begin position="253"/>
        <end position="278"/>
    </location>
</feature>
<dbReference type="SUPFAM" id="SSF56784">
    <property type="entry name" value="HAD-like"/>
    <property type="match status" value="1"/>
</dbReference>
<evidence type="ECO:0000256" key="4">
    <source>
        <dbReference type="ARBA" id="ARBA00022989"/>
    </source>
</evidence>
<keyword evidence="5 6" id="KW-0472">Membrane</keyword>
<dbReference type="NCBIfam" id="TIGR01494">
    <property type="entry name" value="ATPase_P-type"/>
    <property type="match status" value="2"/>
</dbReference>
<dbReference type="InterPro" id="IPR059000">
    <property type="entry name" value="ATPase_P-type_domA"/>
</dbReference>
<proteinExistence type="predicted"/>
<dbReference type="PRINTS" id="PR00119">
    <property type="entry name" value="CATATPASE"/>
</dbReference>
<feature type="transmembrane region" description="Helical" evidence="6">
    <location>
        <begin position="724"/>
        <end position="744"/>
    </location>
</feature>
<dbReference type="PRINTS" id="PR00120">
    <property type="entry name" value="HATPASE"/>
</dbReference>
<evidence type="ECO:0000256" key="1">
    <source>
        <dbReference type="ARBA" id="ARBA00004651"/>
    </source>
</evidence>
<dbReference type="RefSeq" id="WP_016443631.1">
    <property type="nucleotide sequence ID" value="NZ_KE150266.1"/>
</dbReference>
<dbReference type="InterPro" id="IPR036412">
    <property type="entry name" value="HAD-like_sf"/>
</dbReference>
<dbReference type="PANTHER" id="PTHR42861">
    <property type="entry name" value="CALCIUM-TRANSPORTING ATPASE"/>
    <property type="match status" value="1"/>
</dbReference>
<dbReference type="InterPro" id="IPR044492">
    <property type="entry name" value="P_typ_ATPase_HD_dom"/>
</dbReference>
<sequence>MSESAVTKDRYLGRDGVSAQEVVRAKQLGKTNRVESTTSRPIKVIIRSNLFTLFNAILTTAVVVVLLVGNWRDAVFGIVMITNAVIGIYSEIRAKYVLDSLAILESPRSWVIRDSKQIQVPSADLILGDLVLLRSGDQVPADGMVLESYGLRVDESMLTGESVPVRKREGHSVLSGTVVVAGEALFETSKVGEDSYANRLTREAKQFQKVKSEIGQSINTILKWISWVILPVVLLLVASQLRSDEGTTWQHAVVLAVAGVVGMIPQGLVLLTSLNFALAGASLAKRNVLMQELGAVEVLARVDHLCLDKTGTITTGEIEPQQLICLDDSMEEAARAALAAMVAGGENQTAKATMAGLPGVEPAQLRQNIPFDSSRKWSAAVTESGSWFFGAPDIVASHAVNASEALHQVSEFTAQGARVVCLAHANETSIDEDDPKLPPLLQVVLIVVLAEQIRTDAAETISYFLRQGVQIKVISGDNPSTVAAIANRVGVRRGEPVRVVDARDLPQEDEAFTDAVDEYDVFGRVTPEAKRKMVRALQARGHTVAMTGDGVNDVLALKDADLGIAMGSGAPATRAVAKLVLVDGKFSKLPRVVAEGRRIIANMERVSALFLTKTAMSALLAVVVAIFAWRYPFLPRHLTIISSLTIGIPAFFLSLTPNYRRYRPGFLERTLHIAIPSGIALALTALAAQRFYAAESLEVGATVATLAVLMAALYLLSVMSRPIVAYRAMILFAMLGAGVAVVLIEPVRTFFALTWPTPNQWLGVMILAGVCSFLIELIFRNYSRKFGDLTRIVGDIDE</sequence>
<feature type="transmembrane region" description="Helical" evidence="6">
    <location>
        <begin position="50"/>
        <end position="68"/>
    </location>
</feature>
<dbReference type="Gene3D" id="2.70.150.10">
    <property type="entry name" value="Calcium-transporting ATPase, cytoplasmic transduction domain A"/>
    <property type="match status" value="1"/>
</dbReference>
<dbReference type="EMBL" id="AGWN01000001">
    <property type="protein sequence ID" value="EPD30519.1"/>
    <property type="molecule type" value="Genomic_DNA"/>
</dbReference>
<dbReference type="Pfam" id="PF00122">
    <property type="entry name" value="E1-E2_ATPase"/>
    <property type="match status" value="1"/>
</dbReference>
<feature type="domain" description="P-type ATPase A" evidence="7">
    <location>
        <begin position="105"/>
        <end position="204"/>
    </location>
</feature>
<evidence type="ECO:0000256" key="5">
    <source>
        <dbReference type="ARBA" id="ARBA00023136"/>
    </source>
</evidence>
<dbReference type="InterPro" id="IPR018303">
    <property type="entry name" value="ATPase_P-typ_P_site"/>
</dbReference>
<keyword evidence="4 6" id="KW-1133">Transmembrane helix</keyword>
<dbReference type="Pfam" id="PF00702">
    <property type="entry name" value="Hydrolase"/>
    <property type="match status" value="1"/>
</dbReference>
<dbReference type="Proteomes" id="UP000014387">
    <property type="component" value="Unassembled WGS sequence"/>
</dbReference>
<comment type="subcellular location">
    <subcellularLocation>
        <location evidence="1">Cell membrane</location>
        <topology evidence="1">Multi-pass membrane protein</topology>
    </subcellularLocation>
</comment>
<evidence type="ECO:0000256" key="3">
    <source>
        <dbReference type="ARBA" id="ARBA00022967"/>
    </source>
</evidence>
<dbReference type="InterPro" id="IPR023214">
    <property type="entry name" value="HAD_sf"/>
</dbReference>
<dbReference type="SFLD" id="SFLDG00002">
    <property type="entry name" value="C1.7:_P-type_atpase_like"/>
    <property type="match status" value="1"/>
</dbReference>
<dbReference type="InterPro" id="IPR008250">
    <property type="entry name" value="ATPase_P-typ_transduc_dom_A_sf"/>
</dbReference>
<reference evidence="8 9" key="1">
    <citation type="submission" date="2013-05" db="EMBL/GenBank/DDBJ databases">
        <title>The Genome Sequence of Actinomyces europaeus ACS-120-V-COL10B.</title>
        <authorList>
            <consortium name="The Broad Institute Genomics Platform"/>
            <person name="Earl A."/>
            <person name="Ward D."/>
            <person name="Feldgarden M."/>
            <person name="Gevers D."/>
            <person name="Saerens B."/>
            <person name="Vaneechoutte M."/>
            <person name="Walker B."/>
            <person name="Young S."/>
            <person name="Zeng Q."/>
            <person name="Gargeya S."/>
            <person name="Fitzgerald M."/>
            <person name="Haas B."/>
            <person name="Abouelleil A."/>
            <person name="Allen A.W."/>
            <person name="Alvarado L."/>
            <person name="Arachchi H.M."/>
            <person name="Berlin A.M."/>
            <person name="Chapman S.B."/>
            <person name="Gainer-Dewar J."/>
            <person name="Goldberg J."/>
            <person name="Griggs A."/>
            <person name="Gujja S."/>
            <person name="Hansen M."/>
            <person name="Howarth C."/>
            <person name="Imamovic A."/>
            <person name="Ireland A."/>
            <person name="Larimer J."/>
            <person name="McCowan C."/>
            <person name="Murphy C."/>
            <person name="Pearson M."/>
            <person name="Poon T.W."/>
            <person name="Priest M."/>
            <person name="Roberts A."/>
            <person name="Saif S."/>
            <person name="Shea T."/>
            <person name="Sisk P."/>
            <person name="Sykes S."/>
            <person name="Wortman J."/>
            <person name="Nusbaum C."/>
            <person name="Birren B."/>
        </authorList>
    </citation>
    <scope>NUCLEOTIDE SEQUENCE [LARGE SCALE GENOMIC DNA]</scope>
    <source>
        <strain evidence="8 9">ACS-120-V-Col10b</strain>
    </source>
</reference>
<dbReference type="Gene3D" id="3.40.50.1000">
    <property type="entry name" value="HAD superfamily/HAD-like"/>
    <property type="match status" value="1"/>
</dbReference>
<keyword evidence="2 6" id="KW-0812">Transmembrane</keyword>
<dbReference type="GO" id="GO:0016887">
    <property type="term" value="F:ATP hydrolysis activity"/>
    <property type="evidence" value="ECO:0007669"/>
    <property type="project" value="InterPro"/>
</dbReference>
<comment type="caution">
    <text evidence="8">The sequence shown here is derived from an EMBL/GenBank/DDBJ whole genome shotgun (WGS) entry which is preliminary data.</text>
</comment>
<name>A0A9W5RDL4_9ACTO</name>
<evidence type="ECO:0000256" key="6">
    <source>
        <dbReference type="SAM" id="Phobius"/>
    </source>
</evidence>
<protein>
    <submittedName>
        <fullName evidence="8">HAD ATPase, P-type, family IC</fullName>
    </submittedName>
</protein>
<dbReference type="InterPro" id="IPR023298">
    <property type="entry name" value="ATPase_P-typ_TM_dom_sf"/>
</dbReference>
<dbReference type="InterPro" id="IPR023299">
    <property type="entry name" value="ATPase_P-typ_cyto_dom_N"/>
</dbReference>
<accession>A0A9W5RDL4</accession>
<dbReference type="Gene3D" id="1.20.1110.10">
    <property type="entry name" value="Calcium-transporting ATPase, transmembrane domain"/>
    <property type="match status" value="1"/>
</dbReference>
<feature type="transmembrane region" description="Helical" evidence="6">
    <location>
        <begin position="637"/>
        <end position="659"/>
    </location>
</feature>
<evidence type="ECO:0000313" key="9">
    <source>
        <dbReference type="Proteomes" id="UP000014387"/>
    </source>
</evidence>
<evidence type="ECO:0000313" key="8">
    <source>
        <dbReference type="EMBL" id="EPD30519.1"/>
    </source>
</evidence>
<dbReference type="AlphaFoldDB" id="A0A9W5RDL4"/>
<feature type="transmembrane region" description="Helical" evidence="6">
    <location>
        <begin position="760"/>
        <end position="779"/>
    </location>
</feature>
<feature type="transmembrane region" description="Helical" evidence="6">
    <location>
        <begin position="606"/>
        <end position="631"/>
    </location>
</feature>
<keyword evidence="9" id="KW-1185">Reference proteome</keyword>
<dbReference type="SUPFAM" id="SSF81665">
    <property type="entry name" value="Calcium ATPase, transmembrane domain M"/>
    <property type="match status" value="1"/>
</dbReference>
<evidence type="ECO:0000256" key="2">
    <source>
        <dbReference type="ARBA" id="ARBA00022692"/>
    </source>
</evidence>
<dbReference type="SFLD" id="SFLDS00003">
    <property type="entry name" value="Haloacid_Dehalogenase"/>
    <property type="match status" value="1"/>
</dbReference>
<keyword evidence="3" id="KW-1278">Translocase</keyword>
<feature type="transmembrane region" description="Helical" evidence="6">
    <location>
        <begin position="699"/>
        <end position="717"/>
    </location>
</feature>
<organism evidence="8 9">
    <name type="scientific">Gleimia europaea ACS-120-V-Col10b</name>
    <dbReference type="NCBI Taxonomy" id="883069"/>
    <lineage>
        <taxon>Bacteria</taxon>
        <taxon>Bacillati</taxon>
        <taxon>Actinomycetota</taxon>
        <taxon>Actinomycetes</taxon>
        <taxon>Actinomycetales</taxon>
        <taxon>Actinomycetaceae</taxon>
        <taxon>Gleimia</taxon>
    </lineage>
</organism>